<reference evidence="2 3" key="1">
    <citation type="submission" date="2023-06" db="EMBL/GenBank/DDBJ databases">
        <title>Paenibacillus polygonum sp. nov., an endophytic bacterium, isolated from Polygonum lapathifolium L. in Nanji Wetland National Nature Reserve, South of Poyang Lake, Jiangxi Province, China.</title>
        <authorList>
            <person name="Yu Z."/>
        </authorList>
    </citation>
    <scope>NUCLEOTIDE SEQUENCE [LARGE SCALE GENOMIC DNA]</scope>
    <source>
        <strain evidence="2 3">C31</strain>
    </source>
</reference>
<evidence type="ECO:0000256" key="1">
    <source>
        <dbReference type="SAM" id="Phobius"/>
    </source>
</evidence>
<proteinExistence type="predicted"/>
<organism evidence="2 3">
    <name type="scientific">Paenibacillus polygoni</name>
    <dbReference type="NCBI Taxonomy" id="3050112"/>
    <lineage>
        <taxon>Bacteria</taxon>
        <taxon>Bacillati</taxon>
        <taxon>Bacillota</taxon>
        <taxon>Bacilli</taxon>
        <taxon>Bacillales</taxon>
        <taxon>Paenibacillaceae</taxon>
        <taxon>Paenibacillus</taxon>
    </lineage>
</organism>
<keyword evidence="1" id="KW-0812">Transmembrane</keyword>
<name>A0ABY8X5C1_9BACL</name>
<evidence type="ECO:0000313" key="2">
    <source>
        <dbReference type="EMBL" id="WIV20248.1"/>
    </source>
</evidence>
<evidence type="ECO:0000313" key="3">
    <source>
        <dbReference type="Proteomes" id="UP001236415"/>
    </source>
</evidence>
<keyword evidence="1" id="KW-1133">Transmembrane helix</keyword>
<keyword evidence="1" id="KW-0472">Membrane</keyword>
<dbReference type="RefSeq" id="WP_285747015.1">
    <property type="nucleotide sequence ID" value="NZ_CP127162.1"/>
</dbReference>
<dbReference type="EMBL" id="CP127162">
    <property type="protein sequence ID" value="WIV20248.1"/>
    <property type="molecule type" value="Genomic_DNA"/>
</dbReference>
<feature type="transmembrane region" description="Helical" evidence="1">
    <location>
        <begin position="7"/>
        <end position="27"/>
    </location>
</feature>
<keyword evidence="3" id="KW-1185">Reference proteome</keyword>
<dbReference type="Proteomes" id="UP001236415">
    <property type="component" value="Chromosome"/>
</dbReference>
<gene>
    <name evidence="2" type="ORF">QPK24_06010</name>
</gene>
<accession>A0ABY8X5C1</accession>
<sequence>MLKKRFNYIVIALLSVTLIATTAIVYLNNQENAAEPYKQITNLSANSLKLQDIDKLDEYVELIVVGYATEDFLDREHKVKVYADSYLQDFSTRTTIKIDKIIKKPTDFPEDQKELTIIEPVSLYKEEKLTTGNYIELKKDEPSVIFLMKNSFGDYSVVNDNLGKIKLTGGEPNAPLQALTTSELSEYKTFRNSVLEKYGLNEQQ</sequence>
<protein>
    <submittedName>
        <fullName evidence="2">Uncharacterized protein</fullName>
    </submittedName>
</protein>